<dbReference type="Pfam" id="PF21889">
    <property type="entry name" value="TPR1-like_2nd"/>
    <property type="match status" value="1"/>
</dbReference>
<evidence type="ECO:0000256" key="1">
    <source>
        <dbReference type="ARBA" id="ARBA00022574"/>
    </source>
</evidence>
<evidence type="ECO:0000256" key="3">
    <source>
        <dbReference type="PROSITE-ProRule" id="PRU00221"/>
    </source>
</evidence>
<evidence type="ECO:0000313" key="6">
    <source>
        <dbReference type="EMBL" id="CAH1420364.1"/>
    </source>
</evidence>
<dbReference type="InterPro" id="IPR048419">
    <property type="entry name" value="Topless_Znf"/>
</dbReference>
<dbReference type="GO" id="GO:0006355">
    <property type="term" value="P:regulation of DNA-templated transcription"/>
    <property type="evidence" value="ECO:0007669"/>
    <property type="project" value="InterPro"/>
</dbReference>
<dbReference type="SMART" id="SM00667">
    <property type="entry name" value="LisH"/>
    <property type="match status" value="1"/>
</dbReference>
<accession>A0AAU9M8F8</accession>
<dbReference type="PANTHER" id="PTHR44083">
    <property type="entry name" value="TOPLESS-RELATED PROTEIN 1-RELATED"/>
    <property type="match status" value="1"/>
</dbReference>
<dbReference type="InterPro" id="IPR001680">
    <property type="entry name" value="WD40_rpt"/>
</dbReference>
<dbReference type="Proteomes" id="UP001157418">
    <property type="component" value="Unassembled WGS sequence"/>
</dbReference>
<dbReference type="InterPro" id="IPR015943">
    <property type="entry name" value="WD40/YVTN_repeat-like_dom_sf"/>
</dbReference>
<dbReference type="InterPro" id="IPR006595">
    <property type="entry name" value="CTLH_C"/>
</dbReference>
<keyword evidence="1 3" id="KW-0853">WD repeat</keyword>
<dbReference type="PROSITE" id="PS00678">
    <property type="entry name" value="WD_REPEATS_1"/>
    <property type="match status" value="1"/>
</dbReference>
<dbReference type="SUPFAM" id="SSF50998">
    <property type="entry name" value="Quinoprotein alcohol dehydrogenase-like"/>
    <property type="match status" value="1"/>
</dbReference>
<organism evidence="6 7">
    <name type="scientific">Lactuca virosa</name>
    <dbReference type="NCBI Taxonomy" id="75947"/>
    <lineage>
        <taxon>Eukaryota</taxon>
        <taxon>Viridiplantae</taxon>
        <taxon>Streptophyta</taxon>
        <taxon>Embryophyta</taxon>
        <taxon>Tracheophyta</taxon>
        <taxon>Spermatophyta</taxon>
        <taxon>Magnoliopsida</taxon>
        <taxon>eudicotyledons</taxon>
        <taxon>Gunneridae</taxon>
        <taxon>Pentapetalae</taxon>
        <taxon>asterids</taxon>
        <taxon>campanulids</taxon>
        <taxon>Asterales</taxon>
        <taxon>Asteraceae</taxon>
        <taxon>Cichorioideae</taxon>
        <taxon>Cichorieae</taxon>
        <taxon>Lactucinae</taxon>
        <taxon>Lactuca</taxon>
    </lineage>
</organism>
<dbReference type="Pfam" id="PF00400">
    <property type="entry name" value="WD40"/>
    <property type="match status" value="3"/>
</dbReference>
<dbReference type="PROSITE" id="PS50897">
    <property type="entry name" value="CTLH"/>
    <property type="match status" value="1"/>
</dbReference>
<keyword evidence="2" id="KW-0677">Repeat</keyword>
<feature type="repeat" description="WD" evidence="3">
    <location>
        <begin position="842"/>
        <end position="877"/>
    </location>
</feature>
<dbReference type="InterPro" id="IPR006594">
    <property type="entry name" value="LisH"/>
</dbReference>
<dbReference type="Pfam" id="PF21359">
    <property type="entry name" value="zf_topless"/>
    <property type="match status" value="1"/>
</dbReference>
<evidence type="ECO:0000313" key="7">
    <source>
        <dbReference type="Proteomes" id="UP001157418"/>
    </source>
</evidence>
<dbReference type="PROSITE" id="PS50082">
    <property type="entry name" value="WD_REPEATS_2"/>
    <property type="match status" value="2"/>
</dbReference>
<dbReference type="PANTHER" id="PTHR44083:SF48">
    <property type="entry name" value="TOPLESS-RELATED PROTEIN 4"/>
    <property type="match status" value="1"/>
</dbReference>
<dbReference type="SMART" id="SM00320">
    <property type="entry name" value="WD40"/>
    <property type="match status" value="10"/>
</dbReference>
<dbReference type="InterPro" id="IPR054080">
    <property type="entry name" value="TPR1-like_2nd"/>
</dbReference>
<dbReference type="Pfam" id="PF17814">
    <property type="entry name" value="LisH_TPL"/>
    <property type="match status" value="1"/>
</dbReference>
<proteinExistence type="predicted"/>
<dbReference type="InterPro" id="IPR036322">
    <property type="entry name" value="WD40_repeat_dom_sf"/>
</dbReference>
<evidence type="ECO:0000259" key="5">
    <source>
        <dbReference type="PROSITE" id="PS50897"/>
    </source>
</evidence>
<protein>
    <recommendedName>
        <fullName evidence="5">CTLH domain-containing protein</fullName>
    </recommendedName>
</protein>
<sequence length="1038" mass="116716">MSNPRTCLLRDTLFDRCTENYEFLFNFFFLLTEIMISGLPRELVFLILQFLDEENFKETRHRLESESGLFCNIKYVEELVTKGDWDELEKYLSPFVQVDDNRFSVKILFEIRKQKYLEALDTKDRAKAVDILNKDLKVFKTFNEDLFKDMTLLLTMGNFRENQQLSKYTDTKTARAVLVHELKKLIETNPHLKDKCQFPDFKNSRLRLLVNQSLNWQHQLCKNPKSNPDIKTLFVDHVCGQQTNVAQASSHVTNETVNSLLRTSGFQTPLKLEAAVNTSSLTHQPVSSRALLLAANTSDSEHTLRRARPFGISEENNNLATSSGTRPGQTHVYGLRHHDDLPKTVILTINQGSDVNTMDFHPEYPTVLLVGTKTGDISIWEASLTNDPVIVNRVTWSPDGLFLGVAYSKHIVHVYSYRAGDELRDHLEIEAHIGNVNDIVFTIRNQKLSFITCGDDKKIKVWDAATGANEHTFEGHDAPVYSVCPHRKGHIQFIFSTSIDGKIKAWLYDDMGAMLDYDAPGYTCTRMAYSKDGLRLFTCGFSKDRESYLVEWNDSEGIVKRTYYGLGKQFAGVVQFDTTKKLLAAGDEFSIKFWDMDNKHLLTSTNAEGGLPASPCIRFNKGGILLAVSTSDKGIKILGNTEGVRIIRSNDDRRKMPDVRSRNPDDMEVSGVWRPKEITEPSQLRSIRLPDNMLSVRILKLMYANCGTSILALAYNAVHKLWKWERTNQNIAGNATTSALPHLWQPSSGILMTNDIRDANLDDTISCLALSKNSSYVLSASGGRVSLFNLATFKTMTRFGRPPPSATCIVFNPHDNNIIAIGMSDASIHIYNVRVDKLLEKLTGHENSVTGLAFSMDKNILVSSGSDAQICVWETDTWERHTHKLLQTPPGRTTNPNSETRVQFNPDQTRVLVIHETQIVISDPFKLDFLMQWIPRHGSGAITDAVYSCDGKSIYVTIDDGSVNVLNAKYLRLKCRISPSSYIPTTSRVCPHAIAAHPFDPNQVALGLSDGGVYVIEPLESDKKWGSDPDVSLGLGSS</sequence>
<dbReference type="InterPro" id="IPR011047">
    <property type="entry name" value="Quinoprotein_ADH-like_sf"/>
</dbReference>
<dbReference type="InterPro" id="IPR019775">
    <property type="entry name" value="WD40_repeat_CS"/>
</dbReference>
<dbReference type="PROSITE" id="PS50896">
    <property type="entry name" value="LISH"/>
    <property type="match status" value="1"/>
</dbReference>
<dbReference type="Gene3D" id="2.130.10.10">
    <property type="entry name" value="YVTN repeat-like/Quinoprotein amine dehydrogenase"/>
    <property type="match status" value="3"/>
</dbReference>
<evidence type="ECO:0000256" key="2">
    <source>
        <dbReference type="ARBA" id="ARBA00022737"/>
    </source>
</evidence>
<dbReference type="PROSITE" id="PS50294">
    <property type="entry name" value="WD_REPEATS_REGION"/>
    <property type="match status" value="1"/>
</dbReference>
<dbReference type="InterPro" id="IPR054532">
    <property type="entry name" value="TPL_SMU1_LisH-like"/>
</dbReference>
<dbReference type="EMBL" id="CAKMRJ010001007">
    <property type="protein sequence ID" value="CAH1420364.1"/>
    <property type="molecule type" value="Genomic_DNA"/>
</dbReference>
<name>A0AAU9M8F8_9ASTR</name>
<comment type="caution">
    <text evidence="6">The sequence shown here is derived from an EMBL/GenBank/DDBJ whole genome shotgun (WGS) entry which is preliminary data.</text>
</comment>
<evidence type="ECO:0000256" key="4">
    <source>
        <dbReference type="SAM" id="MobiDB-lite"/>
    </source>
</evidence>
<feature type="repeat" description="WD" evidence="3">
    <location>
        <begin position="429"/>
        <end position="472"/>
    </location>
</feature>
<reference evidence="6 7" key="1">
    <citation type="submission" date="2022-01" db="EMBL/GenBank/DDBJ databases">
        <authorList>
            <person name="Xiong W."/>
            <person name="Schranz E."/>
        </authorList>
    </citation>
    <scope>NUCLEOTIDE SEQUENCE [LARGE SCALE GENOMIC DNA]</scope>
</reference>
<feature type="compositionally biased region" description="Polar residues" evidence="4">
    <location>
        <begin position="314"/>
        <end position="328"/>
    </location>
</feature>
<dbReference type="InterPro" id="IPR027728">
    <property type="entry name" value="Topless_fam"/>
</dbReference>
<feature type="region of interest" description="Disordered" evidence="4">
    <location>
        <begin position="307"/>
        <end position="329"/>
    </location>
</feature>
<feature type="domain" description="CTLH" evidence="5">
    <location>
        <begin position="72"/>
        <end position="127"/>
    </location>
</feature>
<gene>
    <name evidence="6" type="ORF">LVIROSA_LOCUS7836</name>
</gene>
<dbReference type="AlphaFoldDB" id="A0AAU9M8F8"/>
<dbReference type="SUPFAM" id="SSF50978">
    <property type="entry name" value="WD40 repeat-like"/>
    <property type="match status" value="2"/>
</dbReference>
<dbReference type="SMART" id="SM00668">
    <property type="entry name" value="CTLH"/>
    <property type="match status" value="1"/>
</dbReference>
<keyword evidence="7" id="KW-1185">Reference proteome</keyword>